<dbReference type="RefSeq" id="WP_070985991.1">
    <property type="nucleotide sequence ID" value="NZ_MKJU01000027.1"/>
</dbReference>
<evidence type="ECO:0000313" key="5">
    <source>
        <dbReference type="Proteomes" id="UP000179786"/>
    </source>
</evidence>
<dbReference type="Proteomes" id="UP000179786">
    <property type="component" value="Unassembled WGS sequence"/>
</dbReference>
<dbReference type="AlphaFoldDB" id="A0A1S1MT38"/>
<evidence type="ECO:0000256" key="2">
    <source>
        <dbReference type="SAM" id="SignalP"/>
    </source>
</evidence>
<keyword evidence="1 2" id="KW-0732">Signal</keyword>
<feature type="chain" id="PRO_5010352737" description="Outer membrane protein beta-barrel domain-containing protein" evidence="2">
    <location>
        <begin position="23"/>
        <end position="196"/>
    </location>
</feature>
<dbReference type="Pfam" id="PF13505">
    <property type="entry name" value="OMP_b-brl"/>
    <property type="match status" value="1"/>
</dbReference>
<organism evidence="4 5">
    <name type="scientific">Pseudoalteromonas amylolytica</name>
    <dbReference type="NCBI Taxonomy" id="1859457"/>
    <lineage>
        <taxon>Bacteria</taxon>
        <taxon>Pseudomonadati</taxon>
        <taxon>Pseudomonadota</taxon>
        <taxon>Gammaproteobacteria</taxon>
        <taxon>Alteromonadales</taxon>
        <taxon>Pseudoalteromonadaceae</taxon>
        <taxon>Pseudoalteromonas</taxon>
    </lineage>
</organism>
<evidence type="ECO:0000313" key="4">
    <source>
        <dbReference type="EMBL" id="OHU90022.1"/>
    </source>
</evidence>
<feature type="signal peptide" evidence="2">
    <location>
        <begin position="1"/>
        <end position="22"/>
    </location>
</feature>
<evidence type="ECO:0000259" key="3">
    <source>
        <dbReference type="Pfam" id="PF13505"/>
    </source>
</evidence>
<dbReference type="InterPro" id="IPR027385">
    <property type="entry name" value="Beta-barrel_OMP"/>
</dbReference>
<dbReference type="Gene3D" id="2.40.160.20">
    <property type="match status" value="1"/>
</dbReference>
<reference evidence="4 5" key="1">
    <citation type="submission" date="2016-09" db="EMBL/GenBank/DDBJ databases">
        <title>Pseudoalteromonas amylolytica sp. nov., isolated from the surface seawater.</title>
        <authorList>
            <person name="Wu Y.-H."/>
            <person name="Cheng H."/>
            <person name="Jin X.-B."/>
            <person name="Wang C.-S."/>
            <person name="Xu X.-W."/>
        </authorList>
    </citation>
    <scope>NUCLEOTIDE SEQUENCE [LARGE SCALE GENOMIC DNA]</scope>
    <source>
        <strain evidence="4 5">JW1</strain>
    </source>
</reference>
<dbReference type="STRING" id="1859457.BET10_14685"/>
<keyword evidence="5" id="KW-1185">Reference proteome</keyword>
<evidence type="ECO:0000256" key="1">
    <source>
        <dbReference type="ARBA" id="ARBA00022729"/>
    </source>
</evidence>
<sequence length="196" mass="21670">MKVLLPAAMIMLGAAYTQNAMASDVYVGALYNQQDIDAPGNDFNTAGIVLGYQLNEYVAFEGRFATGTSGVLARTTATDFSHSYKEDMDLQSSLLLKLTYPIADGLNVYGLAGYTRSKIEFESKGIQTNELGNVVLEYHNESSWTRGGLSYGIGVEYQLNDNFTVFVDHQILPDFDVAIAYDQKWKSTTVGFAYRF</sequence>
<accession>A0A1S1MT38</accession>
<comment type="caution">
    <text evidence="4">The sequence shown here is derived from an EMBL/GenBank/DDBJ whole genome shotgun (WGS) entry which is preliminary data.</text>
</comment>
<dbReference type="OrthoDB" id="6386495at2"/>
<gene>
    <name evidence="4" type="ORF">BET10_14685</name>
</gene>
<protein>
    <recommendedName>
        <fullName evidence="3">Outer membrane protein beta-barrel domain-containing protein</fullName>
    </recommendedName>
</protein>
<dbReference type="InterPro" id="IPR011250">
    <property type="entry name" value="OMP/PagP_B-barrel"/>
</dbReference>
<proteinExistence type="predicted"/>
<dbReference type="SUPFAM" id="SSF56925">
    <property type="entry name" value="OMPA-like"/>
    <property type="match status" value="1"/>
</dbReference>
<feature type="domain" description="Outer membrane protein beta-barrel" evidence="3">
    <location>
        <begin position="7"/>
        <end position="196"/>
    </location>
</feature>
<dbReference type="EMBL" id="MKJU01000027">
    <property type="protein sequence ID" value="OHU90022.1"/>
    <property type="molecule type" value="Genomic_DNA"/>
</dbReference>
<name>A0A1S1MT38_9GAMM</name>